<feature type="region of interest" description="Disordered" evidence="5">
    <location>
        <begin position="203"/>
        <end position="325"/>
    </location>
</feature>
<proteinExistence type="predicted"/>
<dbReference type="EnsemblMetazoa" id="XM_030986612">
    <property type="protein sequence ID" value="XP_030842472"/>
    <property type="gene ID" value="LOC100890598"/>
</dbReference>
<dbReference type="OrthoDB" id="10182086at2759"/>
<reference evidence="7" key="2">
    <citation type="submission" date="2021-01" db="UniProtKB">
        <authorList>
            <consortium name="EnsemblMetazoa"/>
        </authorList>
    </citation>
    <scope>IDENTIFICATION</scope>
</reference>
<dbReference type="AlphaFoldDB" id="A0A7M7P1F9"/>
<feature type="signal peptide" evidence="6">
    <location>
        <begin position="1"/>
        <end position="26"/>
    </location>
</feature>
<protein>
    <submittedName>
        <fullName evidence="7">Uncharacterized protein</fullName>
    </submittedName>
</protein>
<feature type="compositionally biased region" description="Basic residues" evidence="5">
    <location>
        <begin position="93"/>
        <end position="103"/>
    </location>
</feature>
<dbReference type="KEGG" id="spu:100890598"/>
<dbReference type="RefSeq" id="XP_030842472.1">
    <property type="nucleotide sequence ID" value="XM_030986612.1"/>
</dbReference>
<dbReference type="GO" id="GO:0016055">
    <property type="term" value="P:Wnt signaling pathway"/>
    <property type="evidence" value="ECO:0007669"/>
    <property type="project" value="InterPro"/>
</dbReference>
<dbReference type="PANTHER" id="PTHR28610">
    <property type="entry name" value="DRAXIN"/>
    <property type="match status" value="1"/>
</dbReference>
<sequence length="437" mass="48539">MKAGRFFQTSLVVVVVILVVIAGAEAKKKNKKHPPDSPGRLKDAPKKGSSSSAGAHDTVAEQDNESTTVAPAKDVPQADPAVAPEVEAPPSKQKGKHRNRGGRRNRDQPDAAESSDVVQKEVKDKANRKKERSEKKKHHKKHNWEDTITTTTASMNGDVNELPDPVAENEPMIMEATAETVVDGEPLVEPEVELDEGVVATMITATTMSSRKHNRDRGGKRMRDEAQTEREARRVRKEQKKMEKQENRKHRKHTSDPADEVEIIVNPTPSPAVDGINLTPSGPSPLQTTQQQPTQTEQDKSRKDKKKNKKQKLAEETELSKTEKKIQRIERKMQRMGNKVRKNATKIPCDDHENCQEGQCCLLRRGKKVCHVVNKPEGHHCVHPCMCSEGLTCLGKNRKQKSLSKGHCHRVDITETVGEGAVADNQAPATVDNELPQ</sequence>
<keyword evidence="1" id="KW-0217">Developmental protein</keyword>
<evidence type="ECO:0000313" key="7">
    <source>
        <dbReference type="EnsemblMetazoa" id="XP_030842472"/>
    </source>
</evidence>
<dbReference type="Proteomes" id="UP000007110">
    <property type="component" value="Unassembled WGS sequence"/>
</dbReference>
<feature type="chain" id="PRO_5029796546" evidence="6">
    <location>
        <begin position="27"/>
        <end position="437"/>
    </location>
</feature>
<feature type="compositionally biased region" description="Basic residues" evidence="5">
    <location>
        <begin position="126"/>
        <end position="142"/>
    </location>
</feature>
<feature type="compositionally biased region" description="Basic and acidic residues" evidence="5">
    <location>
        <begin position="312"/>
        <end position="325"/>
    </location>
</feature>
<evidence type="ECO:0000256" key="6">
    <source>
        <dbReference type="SAM" id="SignalP"/>
    </source>
</evidence>
<keyword evidence="4" id="KW-0325">Glycoprotein</keyword>
<evidence type="ECO:0000256" key="2">
    <source>
        <dbReference type="ARBA" id="ARBA00022525"/>
    </source>
</evidence>
<reference evidence="8" key="1">
    <citation type="submission" date="2015-02" db="EMBL/GenBank/DDBJ databases">
        <title>Genome sequencing for Strongylocentrotus purpuratus.</title>
        <authorList>
            <person name="Murali S."/>
            <person name="Liu Y."/>
            <person name="Vee V."/>
            <person name="English A."/>
            <person name="Wang M."/>
            <person name="Skinner E."/>
            <person name="Han Y."/>
            <person name="Muzny D.M."/>
            <person name="Worley K.C."/>
            <person name="Gibbs R.A."/>
        </authorList>
    </citation>
    <scope>NUCLEOTIDE SEQUENCE</scope>
</reference>
<keyword evidence="2" id="KW-0964">Secreted</keyword>
<evidence type="ECO:0000313" key="8">
    <source>
        <dbReference type="Proteomes" id="UP000007110"/>
    </source>
</evidence>
<feature type="region of interest" description="Disordered" evidence="5">
    <location>
        <begin position="25"/>
        <end position="165"/>
    </location>
</feature>
<evidence type="ECO:0000256" key="4">
    <source>
        <dbReference type="ARBA" id="ARBA00023180"/>
    </source>
</evidence>
<feature type="compositionally biased region" description="Low complexity" evidence="5">
    <location>
        <begin position="278"/>
        <end position="296"/>
    </location>
</feature>
<dbReference type="OMA" id="ENEPMIM"/>
<feature type="compositionally biased region" description="Basic and acidic residues" evidence="5">
    <location>
        <begin position="216"/>
        <end position="232"/>
    </location>
</feature>
<organism evidence="7 8">
    <name type="scientific">Strongylocentrotus purpuratus</name>
    <name type="common">Purple sea urchin</name>
    <dbReference type="NCBI Taxonomy" id="7668"/>
    <lineage>
        <taxon>Eukaryota</taxon>
        <taxon>Metazoa</taxon>
        <taxon>Echinodermata</taxon>
        <taxon>Eleutherozoa</taxon>
        <taxon>Echinozoa</taxon>
        <taxon>Echinoidea</taxon>
        <taxon>Euechinoidea</taxon>
        <taxon>Echinacea</taxon>
        <taxon>Camarodonta</taxon>
        <taxon>Echinidea</taxon>
        <taxon>Strongylocentrotidae</taxon>
        <taxon>Strongylocentrotus</taxon>
    </lineage>
</organism>
<feature type="compositionally biased region" description="Polar residues" evidence="5">
    <location>
        <begin position="146"/>
        <end position="157"/>
    </location>
</feature>
<keyword evidence="3 6" id="KW-0732">Signal</keyword>
<evidence type="ECO:0000256" key="3">
    <source>
        <dbReference type="ARBA" id="ARBA00022729"/>
    </source>
</evidence>
<dbReference type="InParanoid" id="A0A7M7P1F9"/>
<accession>A0A7M7P1F9</accession>
<keyword evidence="8" id="KW-1185">Reference proteome</keyword>
<dbReference type="GO" id="GO:0005576">
    <property type="term" value="C:extracellular region"/>
    <property type="evidence" value="ECO:0000318"/>
    <property type="project" value="GO_Central"/>
</dbReference>
<evidence type="ECO:0000256" key="1">
    <source>
        <dbReference type="ARBA" id="ARBA00022473"/>
    </source>
</evidence>
<name>A0A7M7P1F9_STRPU</name>
<evidence type="ECO:0000256" key="5">
    <source>
        <dbReference type="SAM" id="MobiDB-lite"/>
    </source>
</evidence>
<dbReference type="InterPro" id="IPR029094">
    <property type="entry name" value="Draxin"/>
</dbReference>
<dbReference type="GO" id="GO:0007411">
    <property type="term" value="P:axon guidance"/>
    <property type="evidence" value="ECO:0007669"/>
    <property type="project" value="InterPro"/>
</dbReference>
<feature type="compositionally biased region" description="Basic and acidic residues" evidence="5">
    <location>
        <begin position="33"/>
        <end position="46"/>
    </location>
</feature>
<dbReference type="GeneID" id="100890598"/>
<feature type="compositionally biased region" description="Low complexity" evidence="5">
    <location>
        <begin position="69"/>
        <end position="90"/>
    </location>
</feature>
<dbReference type="PANTHER" id="PTHR28610:SF1">
    <property type="entry name" value="DRAXIN"/>
    <property type="match status" value="1"/>
</dbReference>